<dbReference type="PROSITE" id="PS50119">
    <property type="entry name" value="ZF_BBOX"/>
    <property type="match status" value="2"/>
</dbReference>
<dbReference type="InterPro" id="IPR010402">
    <property type="entry name" value="CCT_domain"/>
</dbReference>
<comment type="caution">
    <text evidence="11">The sequence shown here is derived from an EMBL/GenBank/DDBJ whole genome shotgun (WGS) entry which is preliminary data.</text>
</comment>
<gene>
    <name evidence="11" type="ORF">KP509_35G051200</name>
</gene>
<name>A0A8T2QFE7_CERRI</name>
<evidence type="ECO:0000259" key="10">
    <source>
        <dbReference type="PROSITE" id="PS51017"/>
    </source>
</evidence>
<keyword evidence="6 8" id="KW-0539">Nucleus</keyword>
<feature type="domain" description="B box-type" evidence="9">
    <location>
        <begin position="1"/>
        <end position="47"/>
    </location>
</feature>
<evidence type="ECO:0000259" key="9">
    <source>
        <dbReference type="PROSITE" id="PS50119"/>
    </source>
</evidence>
<organism evidence="11 12">
    <name type="scientific">Ceratopteris richardii</name>
    <name type="common">Triangle waterfern</name>
    <dbReference type="NCBI Taxonomy" id="49495"/>
    <lineage>
        <taxon>Eukaryota</taxon>
        <taxon>Viridiplantae</taxon>
        <taxon>Streptophyta</taxon>
        <taxon>Embryophyta</taxon>
        <taxon>Tracheophyta</taxon>
        <taxon>Polypodiopsida</taxon>
        <taxon>Polypodiidae</taxon>
        <taxon>Polypodiales</taxon>
        <taxon>Pteridineae</taxon>
        <taxon>Pteridaceae</taxon>
        <taxon>Parkerioideae</taxon>
        <taxon>Ceratopteris</taxon>
    </lineage>
</organism>
<protein>
    <submittedName>
        <fullName evidence="11">Uncharacterized protein</fullName>
    </submittedName>
</protein>
<evidence type="ECO:0000256" key="4">
    <source>
        <dbReference type="ARBA" id="ARBA00022737"/>
    </source>
</evidence>
<evidence type="ECO:0000256" key="2">
    <source>
        <dbReference type="ARBA" id="ARBA00010024"/>
    </source>
</evidence>
<comment type="similarity">
    <text evidence="2">Belongs to the CONSTANS family.</text>
</comment>
<dbReference type="OrthoDB" id="153872at2759"/>
<keyword evidence="7" id="KW-0863">Zinc-finger</keyword>
<feature type="domain" description="B box-type" evidence="9">
    <location>
        <begin position="43"/>
        <end position="87"/>
    </location>
</feature>
<dbReference type="CDD" id="cd19821">
    <property type="entry name" value="Bbox1_BBX-like"/>
    <property type="match status" value="1"/>
</dbReference>
<dbReference type="Proteomes" id="UP000825935">
    <property type="component" value="Chromosome 35"/>
</dbReference>
<evidence type="ECO:0000256" key="3">
    <source>
        <dbReference type="ARBA" id="ARBA00022723"/>
    </source>
</evidence>
<dbReference type="OMA" id="ANIGNTW"/>
<proteinExistence type="inferred from homology"/>
<dbReference type="InterPro" id="IPR000315">
    <property type="entry name" value="Znf_B-box"/>
</dbReference>
<keyword evidence="4" id="KW-0677">Repeat</keyword>
<feature type="domain" description="CCT" evidence="10">
    <location>
        <begin position="449"/>
        <end position="491"/>
    </location>
</feature>
<evidence type="ECO:0000256" key="7">
    <source>
        <dbReference type="PROSITE-ProRule" id="PRU00024"/>
    </source>
</evidence>
<evidence type="ECO:0000256" key="5">
    <source>
        <dbReference type="ARBA" id="ARBA00022833"/>
    </source>
</evidence>
<dbReference type="GO" id="GO:0006355">
    <property type="term" value="P:regulation of DNA-templated transcription"/>
    <property type="evidence" value="ECO:0007669"/>
    <property type="project" value="UniProtKB-ARBA"/>
</dbReference>
<dbReference type="PANTHER" id="PTHR31717:SF45">
    <property type="entry name" value="ZINC FINGER PROTEIN CONSTANS-LIKE 14-RELATED"/>
    <property type="match status" value="1"/>
</dbReference>
<reference evidence="11" key="1">
    <citation type="submission" date="2021-08" db="EMBL/GenBank/DDBJ databases">
        <title>WGS assembly of Ceratopteris richardii.</title>
        <authorList>
            <person name="Marchant D.B."/>
            <person name="Chen G."/>
            <person name="Jenkins J."/>
            <person name="Shu S."/>
            <person name="Leebens-Mack J."/>
            <person name="Grimwood J."/>
            <person name="Schmutz J."/>
            <person name="Soltis P."/>
            <person name="Soltis D."/>
            <person name="Chen Z.-H."/>
        </authorList>
    </citation>
    <scope>NUCLEOTIDE SEQUENCE</scope>
    <source>
        <strain evidence="11">Whitten #5841</strain>
        <tissue evidence="11">Leaf</tissue>
    </source>
</reference>
<dbReference type="EMBL" id="CM035440">
    <property type="protein sequence ID" value="KAH7282876.1"/>
    <property type="molecule type" value="Genomic_DNA"/>
</dbReference>
<dbReference type="PROSITE" id="PS51017">
    <property type="entry name" value="CCT"/>
    <property type="match status" value="1"/>
</dbReference>
<dbReference type="InterPro" id="IPR049808">
    <property type="entry name" value="CONSTANS-like_Bbox1"/>
</dbReference>
<evidence type="ECO:0000313" key="11">
    <source>
        <dbReference type="EMBL" id="KAH7282877.1"/>
    </source>
</evidence>
<evidence type="ECO:0000256" key="1">
    <source>
        <dbReference type="ARBA" id="ARBA00004123"/>
    </source>
</evidence>
<dbReference type="GO" id="GO:0005634">
    <property type="term" value="C:nucleus"/>
    <property type="evidence" value="ECO:0007669"/>
    <property type="project" value="UniProtKB-SubCell"/>
</dbReference>
<sequence>MDVSCDYCAEAVSTVYCRADSARLCLSCDRQVHSANALSRRHSRTLLCNHCGSRPASLRCITDNISLCQQCSGRAHDAHSCHAVTCFTGCPSATELAALWGFEMNVPASTSSNHQPSFTQTNNIIPAIRRNEPGGHRALDSAHAFMPNSRIQKSSGLQGKAKEEVFNQLQELQKAHNSTSLKQQESLPMSSITQMTQINTLISSQLKNKCLDTYPRSQQEKQKQDELRQSQQEFINHLLMDDLPDEGHDIKNDDTTALQGDALWSCNTETQASQLWGQQIEDLGTYDDAIDGTGFNMADIDLTFDNYEEIFSGSHMEASDFEDLVSVCSSIEQGGSLIESGHMESIPEGNPTNLSVTGTIGPLAPKPQSTCVRSLESRQGFIMHQQVSSGLPPALQASRPCRSLSLSGLSGDSGCGGTDPLDCSTSCMMKGDPPWGPTSPDSASLAKARDEAMVRYKEKKKHRHYEKTIRYESRKARADTRRRVKGRFVKAGEAFDYDPLSATKSY</sequence>
<keyword evidence="12" id="KW-1185">Reference proteome</keyword>
<evidence type="ECO:0000256" key="6">
    <source>
        <dbReference type="ARBA" id="ARBA00023242"/>
    </source>
</evidence>
<dbReference type="SMART" id="SM00336">
    <property type="entry name" value="BBOX"/>
    <property type="match status" value="1"/>
</dbReference>
<dbReference type="PANTHER" id="PTHR31717">
    <property type="entry name" value="ZINC FINGER PROTEIN CONSTANS-LIKE 10"/>
    <property type="match status" value="1"/>
</dbReference>
<comment type="subcellular location">
    <subcellularLocation>
        <location evidence="1 8">Nucleus</location>
    </subcellularLocation>
</comment>
<keyword evidence="5" id="KW-0862">Zinc</keyword>
<accession>A0A8T2QFE7</accession>
<evidence type="ECO:0000256" key="8">
    <source>
        <dbReference type="PROSITE-ProRule" id="PRU00357"/>
    </source>
</evidence>
<dbReference type="AlphaFoldDB" id="A0A8T2QFE7"/>
<dbReference type="GO" id="GO:0008270">
    <property type="term" value="F:zinc ion binding"/>
    <property type="evidence" value="ECO:0007669"/>
    <property type="project" value="UniProtKB-KW"/>
</dbReference>
<keyword evidence="3" id="KW-0479">Metal-binding</keyword>
<dbReference type="EMBL" id="CM035440">
    <property type="protein sequence ID" value="KAH7282877.1"/>
    <property type="molecule type" value="Genomic_DNA"/>
</dbReference>
<evidence type="ECO:0000313" key="12">
    <source>
        <dbReference type="Proteomes" id="UP000825935"/>
    </source>
</evidence>
<dbReference type="Pfam" id="PF06203">
    <property type="entry name" value="CCT"/>
    <property type="match status" value="1"/>
</dbReference>